<accession>A0A2I1PA66</accession>
<keyword evidence="6" id="KW-0449">Lipoprotein</keyword>
<proteinExistence type="inferred from homology"/>
<comment type="similarity">
    <text evidence="2">Belongs to the NlpA lipoprotein family.</text>
</comment>
<dbReference type="Gene3D" id="3.40.190.10">
    <property type="entry name" value="Periplasmic binding protein-like II"/>
    <property type="match status" value="2"/>
</dbReference>
<evidence type="ECO:0000313" key="7">
    <source>
        <dbReference type="EMBL" id="PKZ41519.1"/>
    </source>
</evidence>
<evidence type="ECO:0000256" key="5">
    <source>
        <dbReference type="ARBA" id="ARBA00023139"/>
    </source>
</evidence>
<name>A0A2I1PA66_9MICO</name>
<comment type="subcellular location">
    <subcellularLocation>
        <location evidence="1">Membrane</location>
        <topology evidence="1">Lipid-anchor</topology>
    </subcellularLocation>
</comment>
<keyword evidence="3" id="KW-0732">Signal</keyword>
<dbReference type="SUPFAM" id="SSF53850">
    <property type="entry name" value="Periplasmic binding protein-like II"/>
    <property type="match status" value="1"/>
</dbReference>
<reference evidence="7 8" key="1">
    <citation type="submission" date="2017-12" db="EMBL/GenBank/DDBJ databases">
        <title>Phylogenetic diversity of female urinary microbiome.</title>
        <authorList>
            <person name="Thomas-White K."/>
            <person name="Wolfe A.J."/>
        </authorList>
    </citation>
    <scope>NUCLEOTIDE SEQUENCE [LARGE SCALE GENOMIC DNA]</scope>
    <source>
        <strain evidence="7 8">UMB1298</strain>
    </source>
</reference>
<organism evidence="7 8">
    <name type="scientific">Kytococcus schroeteri</name>
    <dbReference type="NCBI Taxonomy" id="138300"/>
    <lineage>
        <taxon>Bacteria</taxon>
        <taxon>Bacillati</taxon>
        <taxon>Actinomycetota</taxon>
        <taxon>Actinomycetes</taxon>
        <taxon>Micrococcales</taxon>
        <taxon>Kytococcaceae</taxon>
        <taxon>Kytococcus</taxon>
    </lineage>
</organism>
<evidence type="ECO:0000256" key="4">
    <source>
        <dbReference type="ARBA" id="ARBA00023136"/>
    </source>
</evidence>
<dbReference type="PANTHER" id="PTHR30429">
    <property type="entry name" value="D-METHIONINE-BINDING LIPOPROTEIN METQ"/>
    <property type="match status" value="1"/>
</dbReference>
<dbReference type="Proteomes" id="UP000234206">
    <property type="component" value="Unassembled WGS sequence"/>
</dbReference>
<gene>
    <name evidence="7" type="ORF">CYJ76_07335</name>
</gene>
<keyword evidence="8" id="KW-1185">Reference proteome</keyword>
<feature type="non-terminal residue" evidence="7">
    <location>
        <position position="1"/>
    </location>
</feature>
<dbReference type="EMBL" id="PKIZ01000012">
    <property type="protein sequence ID" value="PKZ41519.1"/>
    <property type="molecule type" value="Genomic_DNA"/>
</dbReference>
<dbReference type="RefSeq" id="WP_101849690.1">
    <property type="nucleotide sequence ID" value="NZ_PKIZ01000012.1"/>
</dbReference>
<comment type="caution">
    <text evidence="7">The sequence shown here is derived from an EMBL/GenBank/DDBJ whole genome shotgun (WGS) entry which is preliminary data.</text>
</comment>
<dbReference type="OrthoDB" id="9812878at2"/>
<keyword evidence="4" id="KW-0472">Membrane</keyword>
<dbReference type="PIRSF" id="PIRSF002854">
    <property type="entry name" value="MetQ"/>
    <property type="match status" value="1"/>
</dbReference>
<dbReference type="PANTHER" id="PTHR30429:SF0">
    <property type="entry name" value="METHIONINE-BINDING LIPOPROTEIN METQ"/>
    <property type="match status" value="1"/>
</dbReference>
<dbReference type="InterPro" id="IPR004872">
    <property type="entry name" value="Lipoprotein_NlpA"/>
</dbReference>
<evidence type="ECO:0000256" key="1">
    <source>
        <dbReference type="ARBA" id="ARBA00004635"/>
    </source>
</evidence>
<evidence type="ECO:0000256" key="6">
    <source>
        <dbReference type="ARBA" id="ARBA00023288"/>
    </source>
</evidence>
<evidence type="ECO:0000313" key="8">
    <source>
        <dbReference type="Proteomes" id="UP000234206"/>
    </source>
</evidence>
<dbReference type="AlphaFoldDB" id="A0A2I1PA66"/>
<protein>
    <submittedName>
        <fullName evidence="7">Metal ABC transporter substrate-binding protein</fullName>
    </submittedName>
</protein>
<evidence type="ECO:0000256" key="3">
    <source>
        <dbReference type="ARBA" id="ARBA00022729"/>
    </source>
</evidence>
<keyword evidence="5" id="KW-0564">Palmitate</keyword>
<dbReference type="Pfam" id="PF03180">
    <property type="entry name" value="Lipoprotein_9"/>
    <property type="match status" value="1"/>
</dbReference>
<evidence type="ECO:0000256" key="2">
    <source>
        <dbReference type="ARBA" id="ARBA00008973"/>
    </source>
</evidence>
<dbReference type="GO" id="GO:0016020">
    <property type="term" value="C:membrane"/>
    <property type="evidence" value="ECO:0007669"/>
    <property type="project" value="UniProtKB-SubCell"/>
</dbReference>
<sequence length="226" mass="24266">GEILTFVKENLAQEAGLDIEVVEFTDYVQPNAALDAGDLDANYFQHQPYLDEQKKAAGYDFVSLGAVHLEPLGVYSETVKDLKELSGDSKVAIPNDPSNAGRALKLLAEHGVLELEDTGDIAPTVADVKDGGPEVVELEAAQLPRSLGDVDAAVINGNYAIEADLSPVDDSLALEKAEGNPYANLLVVRSEDAENEQLTKLAELLRSDETKKFIKDKYAGTVIPAE</sequence>